<accession>A0A7R9CCL3</accession>
<organism evidence="15">
    <name type="scientific">Timema cristinae</name>
    <name type="common">Walking stick</name>
    <dbReference type="NCBI Taxonomy" id="61476"/>
    <lineage>
        <taxon>Eukaryota</taxon>
        <taxon>Metazoa</taxon>
        <taxon>Ecdysozoa</taxon>
        <taxon>Arthropoda</taxon>
        <taxon>Hexapoda</taxon>
        <taxon>Insecta</taxon>
        <taxon>Pterygota</taxon>
        <taxon>Neoptera</taxon>
        <taxon>Polyneoptera</taxon>
        <taxon>Phasmatodea</taxon>
        <taxon>Timematodea</taxon>
        <taxon>Timematoidea</taxon>
        <taxon>Timematidae</taxon>
        <taxon>Timema</taxon>
    </lineage>
</organism>
<dbReference type="InterPro" id="IPR013905">
    <property type="entry name" value="Lgl_C_dom"/>
</dbReference>
<evidence type="ECO:0000256" key="5">
    <source>
        <dbReference type="ARBA" id="ARBA00022475"/>
    </source>
</evidence>
<keyword evidence="8" id="KW-0677">Repeat</keyword>
<name>A0A7R9CCL3_TIMCR</name>
<evidence type="ECO:0000259" key="14">
    <source>
        <dbReference type="PROSITE" id="PS50892"/>
    </source>
</evidence>
<evidence type="ECO:0000256" key="3">
    <source>
        <dbReference type="ARBA" id="ARBA00008070"/>
    </source>
</evidence>
<dbReference type="EMBL" id="OC316899">
    <property type="protein sequence ID" value="CAD7394192.1"/>
    <property type="molecule type" value="Genomic_DNA"/>
</dbReference>
<dbReference type="GO" id="GO:0005096">
    <property type="term" value="F:GTPase activator activity"/>
    <property type="evidence" value="ECO:0007669"/>
    <property type="project" value="TreeGrafter"/>
</dbReference>
<evidence type="ECO:0000256" key="11">
    <source>
        <dbReference type="ARBA" id="ARBA00023136"/>
    </source>
</evidence>
<feature type="domain" description="V-SNARE coiled-coil homology" evidence="14">
    <location>
        <begin position="315"/>
        <end position="375"/>
    </location>
</feature>
<evidence type="ECO:0000256" key="1">
    <source>
        <dbReference type="ARBA" id="ARBA00004202"/>
    </source>
</evidence>
<dbReference type="PANTHER" id="PTHR10241:SF25">
    <property type="entry name" value="TOMOSYN, ISOFORM C"/>
    <property type="match status" value="1"/>
</dbReference>
<comment type="similarity">
    <text evidence="3">Belongs to the WD repeat L(2)GL family.</text>
</comment>
<dbReference type="Gene3D" id="1.20.5.110">
    <property type="match status" value="1"/>
</dbReference>
<dbReference type="GO" id="GO:0045159">
    <property type="term" value="F:myosin II binding"/>
    <property type="evidence" value="ECO:0007669"/>
    <property type="project" value="TreeGrafter"/>
</dbReference>
<keyword evidence="7" id="KW-0853">WD repeat</keyword>
<dbReference type="PROSITE" id="PS50892">
    <property type="entry name" value="V_SNARE"/>
    <property type="match status" value="1"/>
</dbReference>
<dbReference type="Pfam" id="PF08596">
    <property type="entry name" value="Lgl_C"/>
    <property type="match status" value="1"/>
</dbReference>
<evidence type="ECO:0000256" key="2">
    <source>
        <dbReference type="ARBA" id="ARBA00004496"/>
    </source>
</evidence>
<evidence type="ECO:0000313" key="15">
    <source>
        <dbReference type="EMBL" id="CAD7394192.1"/>
    </source>
</evidence>
<proteinExistence type="inferred from homology"/>
<evidence type="ECO:0000256" key="9">
    <source>
        <dbReference type="ARBA" id="ARBA00022927"/>
    </source>
</evidence>
<dbReference type="CDD" id="cd15873">
    <property type="entry name" value="R-SNARE_STXBP5_6"/>
    <property type="match status" value="1"/>
</dbReference>
<keyword evidence="9" id="KW-0653">Protein transport</keyword>
<keyword evidence="5" id="KW-1003">Cell membrane</keyword>
<evidence type="ECO:0000256" key="12">
    <source>
        <dbReference type="PROSITE-ProRule" id="PRU00290"/>
    </source>
</evidence>
<evidence type="ECO:0000256" key="13">
    <source>
        <dbReference type="SAM" id="MobiDB-lite"/>
    </source>
</evidence>
<dbReference type="SUPFAM" id="SSF58038">
    <property type="entry name" value="SNARE fusion complex"/>
    <property type="match status" value="1"/>
</dbReference>
<feature type="region of interest" description="Disordered" evidence="13">
    <location>
        <begin position="114"/>
        <end position="136"/>
    </location>
</feature>
<evidence type="ECO:0000256" key="6">
    <source>
        <dbReference type="ARBA" id="ARBA00022490"/>
    </source>
</evidence>
<dbReference type="GO" id="GO:0019905">
    <property type="term" value="F:syntaxin binding"/>
    <property type="evidence" value="ECO:0007669"/>
    <property type="project" value="TreeGrafter"/>
</dbReference>
<evidence type="ECO:0000256" key="4">
    <source>
        <dbReference type="ARBA" id="ARBA00022448"/>
    </source>
</evidence>
<keyword evidence="11" id="KW-0472">Membrane</keyword>
<dbReference type="PANTHER" id="PTHR10241">
    <property type="entry name" value="LETHAL 2 GIANT LARVAE PROTEIN"/>
    <property type="match status" value="1"/>
</dbReference>
<sequence length="380" mass="42199">MSSLENISSEAIQCLAFADSYTKKSEPCMFPTLWVGTSLGSVLTIMINLPPPGETRITQPVVVSPCGTIFRLKGSILTMSFLDCNGALIPYSFETWRDENKDREKIMFAGCAETPTKSSSNNRMSPTLSSGSGSQDQFGDRQFVVFTSEKQSRVVALPSHNCVYRQQLADVDFVVKAEIISLKDSVCLVCYSSNGHITAYSLPSLRPLIDYDFLPLTDQRIARTFCFSNRGHGLYLCSPTEVQKFTVSAEFVQSLSEMVGELFLPHDMPEAPKESFFKGLFGGGLRSLDREELFGESSGRASRSVAKHIPGPQAAIQDLDKRVTGVTSEVGRAHQMMVERGEKLGKLEDRAEKMASEAENFSHTSHSLMLKYKDKKWYQL</sequence>
<feature type="compositionally biased region" description="Polar residues" evidence="13">
    <location>
        <begin position="115"/>
        <end position="128"/>
    </location>
</feature>
<keyword evidence="10 12" id="KW-0175">Coiled coil</keyword>
<dbReference type="GO" id="GO:0006887">
    <property type="term" value="P:exocytosis"/>
    <property type="evidence" value="ECO:0007669"/>
    <property type="project" value="TreeGrafter"/>
</dbReference>
<protein>
    <recommendedName>
        <fullName evidence="14">V-SNARE coiled-coil homology domain-containing protein</fullName>
    </recommendedName>
</protein>
<evidence type="ECO:0000256" key="7">
    <source>
        <dbReference type="ARBA" id="ARBA00022574"/>
    </source>
</evidence>
<dbReference type="GO" id="GO:0015031">
    <property type="term" value="P:protein transport"/>
    <property type="evidence" value="ECO:0007669"/>
    <property type="project" value="UniProtKB-KW"/>
</dbReference>
<dbReference type="AlphaFoldDB" id="A0A7R9CCL3"/>
<dbReference type="InterPro" id="IPR042855">
    <property type="entry name" value="V_SNARE_CC"/>
</dbReference>
<evidence type="ECO:0000256" key="8">
    <source>
        <dbReference type="ARBA" id="ARBA00022737"/>
    </source>
</evidence>
<dbReference type="GO" id="GO:0031201">
    <property type="term" value="C:SNARE complex"/>
    <property type="evidence" value="ECO:0007669"/>
    <property type="project" value="TreeGrafter"/>
</dbReference>
<comment type="subcellular location">
    <subcellularLocation>
        <location evidence="1">Cell membrane</location>
        <topology evidence="1">Peripheral membrane protein</topology>
    </subcellularLocation>
    <subcellularLocation>
        <location evidence="2">Cytoplasm</location>
    </subcellularLocation>
</comment>
<keyword evidence="6" id="KW-0963">Cytoplasm</keyword>
<keyword evidence="4" id="KW-0813">Transport</keyword>
<evidence type="ECO:0000256" key="10">
    <source>
        <dbReference type="ARBA" id="ARBA00023054"/>
    </source>
</evidence>
<gene>
    <name evidence="15" type="ORF">TCEB3V08_LOCUS2129</name>
</gene>
<dbReference type="GO" id="GO:0005886">
    <property type="term" value="C:plasma membrane"/>
    <property type="evidence" value="ECO:0007669"/>
    <property type="project" value="UniProtKB-SubCell"/>
</dbReference>
<dbReference type="GO" id="GO:0006893">
    <property type="term" value="P:Golgi to plasma membrane transport"/>
    <property type="evidence" value="ECO:0007669"/>
    <property type="project" value="TreeGrafter"/>
</dbReference>
<reference evidence="15" key="1">
    <citation type="submission" date="2020-11" db="EMBL/GenBank/DDBJ databases">
        <authorList>
            <person name="Tran Van P."/>
        </authorList>
    </citation>
    <scope>NUCLEOTIDE SEQUENCE</scope>
</reference>
<dbReference type="FunFam" id="1.20.5.110:FF:000001">
    <property type="entry name" value="syntaxin-binding protein 5 isoform X1"/>
    <property type="match status" value="1"/>
</dbReference>